<reference evidence="2 3" key="1">
    <citation type="journal article" date="2023" name="Nat. Commun.">
        <title>Origin of minicircular mitochondrial genomes in red algae.</title>
        <authorList>
            <person name="Lee Y."/>
            <person name="Cho C.H."/>
            <person name="Lee Y.M."/>
            <person name="Park S.I."/>
            <person name="Yang J.H."/>
            <person name="West J.A."/>
            <person name="Bhattacharya D."/>
            <person name="Yoon H.S."/>
        </authorList>
    </citation>
    <scope>NUCLEOTIDE SEQUENCE [LARGE SCALE GENOMIC DNA]</scope>
    <source>
        <strain evidence="2 3">CCMP1338</strain>
        <tissue evidence="2">Whole cell</tissue>
    </source>
</reference>
<keyword evidence="3" id="KW-1185">Reference proteome</keyword>
<dbReference type="AlphaFoldDB" id="A0AAV8URY4"/>
<protein>
    <submittedName>
        <fullName evidence="2">Uncharacterized protein</fullName>
    </submittedName>
</protein>
<organism evidence="2 3">
    <name type="scientific">Rhodosorus marinus</name>
    <dbReference type="NCBI Taxonomy" id="101924"/>
    <lineage>
        <taxon>Eukaryota</taxon>
        <taxon>Rhodophyta</taxon>
        <taxon>Stylonematophyceae</taxon>
        <taxon>Stylonematales</taxon>
        <taxon>Stylonemataceae</taxon>
        <taxon>Rhodosorus</taxon>
    </lineage>
</organism>
<evidence type="ECO:0000313" key="3">
    <source>
        <dbReference type="Proteomes" id="UP001157974"/>
    </source>
</evidence>
<feature type="region of interest" description="Disordered" evidence="1">
    <location>
        <begin position="1"/>
        <end position="63"/>
    </location>
</feature>
<gene>
    <name evidence="2" type="ORF">NDN08_001790</name>
</gene>
<sequence length="327" mass="36959">MKLDPAAKKREEKWRHRASASSNDRGRKVTSSDVAADGKRSRRLSRGSLDEPSTENLTGSLSKKRISSVDEQAAYFRRLLSKANGEELERWSQFDVSNALKWASIIEKRKKSGRDGADNDVKEPIRSMVDAIVSNPRKHEHHLRALLSAGDLCRDEIVDSMSLILQRRASASSVQWALVPFDECSVPFANRVQGRLLRKRLLIGLNADDEVETRQSIRQRLMNLEPAHVDLAALAVTCDDDQTLQTWLEEEVFRVLDKPASEHDSSGKALWFVLDNDVLQYCSIHNLQFFKAYLRAVGDHPEHSSEKEKVRTILAQSPINQCTNSTS</sequence>
<evidence type="ECO:0000256" key="1">
    <source>
        <dbReference type="SAM" id="MobiDB-lite"/>
    </source>
</evidence>
<name>A0AAV8URY4_9RHOD</name>
<accession>A0AAV8URY4</accession>
<evidence type="ECO:0000313" key="2">
    <source>
        <dbReference type="EMBL" id="KAJ8905283.1"/>
    </source>
</evidence>
<dbReference type="EMBL" id="JAMWBK010000005">
    <property type="protein sequence ID" value="KAJ8905283.1"/>
    <property type="molecule type" value="Genomic_DNA"/>
</dbReference>
<dbReference type="Proteomes" id="UP001157974">
    <property type="component" value="Unassembled WGS sequence"/>
</dbReference>
<proteinExistence type="predicted"/>
<feature type="compositionally biased region" description="Basic and acidic residues" evidence="1">
    <location>
        <begin position="1"/>
        <end position="14"/>
    </location>
</feature>
<feature type="compositionally biased region" description="Polar residues" evidence="1">
    <location>
        <begin position="19"/>
        <end position="33"/>
    </location>
</feature>
<comment type="caution">
    <text evidence="2">The sequence shown here is derived from an EMBL/GenBank/DDBJ whole genome shotgun (WGS) entry which is preliminary data.</text>
</comment>